<dbReference type="PANTHER" id="PTHR34836:SF1">
    <property type="entry name" value="OS09G0428600 PROTEIN"/>
    <property type="match status" value="1"/>
</dbReference>
<dbReference type="PANTHER" id="PTHR34836">
    <property type="entry name" value="OS06G0188250 PROTEIN"/>
    <property type="match status" value="1"/>
</dbReference>
<dbReference type="AlphaFoldDB" id="A0A2P6PZK3"/>
<dbReference type="Gramene" id="PRQ27367">
    <property type="protein sequence ID" value="PRQ27367"/>
    <property type="gene ID" value="RchiOBHm_Chr6g0304571"/>
</dbReference>
<organism evidence="1 2">
    <name type="scientific">Rosa chinensis</name>
    <name type="common">China rose</name>
    <dbReference type="NCBI Taxonomy" id="74649"/>
    <lineage>
        <taxon>Eukaryota</taxon>
        <taxon>Viridiplantae</taxon>
        <taxon>Streptophyta</taxon>
        <taxon>Embryophyta</taxon>
        <taxon>Tracheophyta</taxon>
        <taxon>Spermatophyta</taxon>
        <taxon>Magnoliopsida</taxon>
        <taxon>eudicotyledons</taxon>
        <taxon>Gunneridae</taxon>
        <taxon>Pentapetalae</taxon>
        <taxon>rosids</taxon>
        <taxon>fabids</taxon>
        <taxon>Rosales</taxon>
        <taxon>Rosaceae</taxon>
        <taxon>Rosoideae</taxon>
        <taxon>Rosoideae incertae sedis</taxon>
        <taxon>Rosa</taxon>
    </lineage>
</organism>
<gene>
    <name evidence="1" type="ORF">RchiOBHm_Chr6g0304571</name>
</gene>
<evidence type="ECO:0000313" key="2">
    <source>
        <dbReference type="Proteomes" id="UP000238479"/>
    </source>
</evidence>
<evidence type="ECO:0000313" key="1">
    <source>
        <dbReference type="EMBL" id="PRQ27367.1"/>
    </source>
</evidence>
<protein>
    <submittedName>
        <fullName evidence="1">Uncharacterized protein</fullName>
    </submittedName>
</protein>
<dbReference type="Gene3D" id="3.40.190.10">
    <property type="entry name" value="Periplasmic binding protein-like II"/>
    <property type="match status" value="1"/>
</dbReference>
<dbReference type="InterPro" id="IPR015683">
    <property type="entry name" value="Ionotropic_Glu_rcpt"/>
</dbReference>
<comment type="caution">
    <text evidence="1">The sequence shown here is derived from an EMBL/GenBank/DDBJ whole genome shotgun (WGS) entry which is preliminary data.</text>
</comment>
<dbReference type="Proteomes" id="UP000238479">
    <property type="component" value="Chromosome 6"/>
</dbReference>
<accession>A0A2P6PZK3</accession>
<name>A0A2P6PZK3_ROSCH</name>
<sequence length="99" mass="11128">MKIAVPVKVGFTEFVKITKDPSTKRTVATGFSIDVCEAALEMLPYALPYEFIPFAKSDGSSAGTNNDLCYQLYRGVQKFFMLQLQQNLVTHIYDILNLI</sequence>
<dbReference type="STRING" id="74649.A0A2P6PZK3"/>
<reference evidence="1 2" key="1">
    <citation type="journal article" date="2018" name="Nat. Genet.">
        <title>The Rosa genome provides new insights in the design of modern roses.</title>
        <authorList>
            <person name="Bendahmane M."/>
        </authorList>
    </citation>
    <scope>NUCLEOTIDE SEQUENCE [LARGE SCALE GENOMIC DNA]</scope>
    <source>
        <strain evidence="2">cv. Old Blush</strain>
    </source>
</reference>
<dbReference type="OMA" id="NHIAIKG"/>
<proteinExistence type="predicted"/>
<keyword evidence="2" id="KW-1185">Reference proteome</keyword>
<dbReference type="EMBL" id="PDCK01000044">
    <property type="protein sequence ID" value="PRQ27367.1"/>
    <property type="molecule type" value="Genomic_DNA"/>
</dbReference>